<evidence type="ECO:0000256" key="1">
    <source>
        <dbReference type="SAM" id="Phobius"/>
    </source>
</evidence>
<name>A0ABW1R896_9LACO</name>
<proteinExistence type="predicted"/>
<dbReference type="RefSeq" id="WP_137639915.1">
    <property type="nucleotide sequence ID" value="NZ_BJDK01000011.1"/>
</dbReference>
<protein>
    <recommendedName>
        <fullName evidence="4">Integral membrane protein</fullName>
    </recommendedName>
</protein>
<comment type="caution">
    <text evidence="2">The sequence shown here is derived from an EMBL/GenBank/DDBJ whole genome shotgun (WGS) entry which is preliminary data.</text>
</comment>
<keyword evidence="1" id="KW-1133">Transmembrane helix</keyword>
<reference evidence="3" key="1">
    <citation type="journal article" date="2019" name="Int. J. Syst. Evol. Microbiol.">
        <title>The Global Catalogue of Microorganisms (GCM) 10K type strain sequencing project: providing services to taxonomists for standard genome sequencing and annotation.</title>
        <authorList>
            <consortium name="The Broad Institute Genomics Platform"/>
            <consortium name="The Broad Institute Genome Sequencing Center for Infectious Disease"/>
            <person name="Wu L."/>
            <person name="Ma J."/>
        </authorList>
    </citation>
    <scope>NUCLEOTIDE SEQUENCE [LARGE SCALE GENOMIC DNA]</scope>
    <source>
        <strain evidence="3">CCM 8932</strain>
    </source>
</reference>
<feature type="transmembrane region" description="Helical" evidence="1">
    <location>
        <begin position="119"/>
        <end position="139"/>
    </location>
</feature>
<feature type="transmembrane region" description="Helical" evidence="1">
    <location>
        <begin position="87"/>
        <end position="107"/>
    </location>
</feature>
<gene>
    <name evidence="2" type="ORF">ACFP3T_13725</name>
</gene>
<evidence type="ECO:0000313" key="3">
    <source>
        <dbReference type="Proteomes" id="UP001596253"/>
    </source>
</evidence>
<organism evidence="2 3">
    <name type="scientific">Lactiplantibacillus dongliensis</name>
    <dbReference type="NCBI Taxonomy" id="2559919"/>
    <lineage>
        <taxon>Bacteria</taxon>
        <taxon>Bacillati</taxon>
        <taxon>Bacillota</taxon>
        <taxon>Bacilli</taxon>
        <taxon>Lactobacillales</taxon>
        <taxon>Lactobacillaceae</taxon>
        <taxon>Lactiplantibacillus</taxon>
    </lineage>
</organism>
<keyword evidence="3" id="KW-1185">Reference proteome</keyword>
<sequence length="144" mass="16131">MDKQTTTLLGLALLQPVGIALARTHLQTPMVTHYGFWGQAMAWQLPASLPLALLVGILGPLLLLGLRQLPLNQWLDLLVLPGLPTSRYLLMMLVTGWDVFLISTLFWQSDGINTARMVFTTAILCLLGLNSLVFIWAWWHRVVK</sequence>
<keyword evidence="1" id="KW-0472">Membrane</keyword>
<feature type="transmembrane region" description="Helical" evidence="1">
    <location>
        <begin position="46"/>
        <end position="66"/>
    </location>
</feature>
<evidence type="ECO:0008006" key="4">
    <source>
        <dbReference type="Google" id="ProtNLM"/>
    </source>
</evidence>
<dbReference type="EMBL" id="JBHSSD010000057">
    <property type="protein sequence ID" value="MFC6165724.1"/>
    <property type="molecule type" value="Genomic_DNA"/>
</dbReference>
<keyword evidence="1" id="KW-0812">Transmembrane</keyword>
<evidence type="ECO:0000313" key="2">
    <source>
        <dbReference type="EMBL" id="MFC6165724.1"/>
    </source>
</evidence>
<accession>A0ABW1R896</accession>
<dbReference type="Proteomes" id="UP001596253">
    <property type="component" value="Unassembled WGS sequence"/>
</dbReference>